<evidence type="ECO:0000313" key="4">
    <source>
        <dbReference type="Proteomes" id="UP000593880"/>
    </source>
</evidence>
<organism evidence="2 5">
    <name type="scientific">Bradyrhizobium guangdongense</name>
    <dbReference type="NCBI Taxonomy" id="1325090"/>
    <lineage>
        <taxon>Bacteria</taxon>
        <taxon>Pseudomonadati</taxon>
        <taxon>Pseudomonadota</taxon>
        <taxon>Alphaproteobacteria</taxon>
        <taxon>Hyphomicrobiales</taxon>
        <taxon>Nitrobacteraceae</taxon>
        <taxon>Bradyrhizobium</taxon>
    </lineage>
</organism>
<dbReference type="RefSeq" id="WP_128929686.1">
    <property type="nucleotide sequence ID" value="NZ_BMHC01000010.1"/>
</dbReference>
<dbReference type="InterPro" id="IPR023606">
    <property type="entry name" value="CoA-Trfase_III_dom_1_sf"/>
</dbReference>
<reference evidence="2" key="3">
    <citation type="submission" date="2022-12" db="EMBL/GenBank/DDBJ databases">
        <authorList>
            <person name="Sun Q."/>
            <person name="Zhou Y."/>
        </authorList>
    </citation>
    <scope>NUCLEOTIDE SEQUENCE</scope>
    <source>
        <strain evidence="2">CGMCC 1.15034</strain>
    </source>
</reference>
<dbReference type="EMBL" id="CP030058">
    <property type="protein sequence ID" value="QOZ64271.1"/>
    <property type="molecule type" value="Genomic_DNA"/>
</dbReference>
<dbReference type="InterPro" id="IPR044855">
    <property type="entry name" value="CoA-Trfase_III_dom3_sf"/>
</dbReference>
<protein>
    <submittedName>
        <fullName evidence="2">CoA transferase</fullName>
    </submittedName>
</protein>
<dbReference type="PANTHER" id="PTHR48207:SF3">
    <property type="entry name" value="SUCCINATE--HYDROXYMETHYLGLUTARATE COA-TRANSFERASE"/>
    <property type="match status" value="1"/>
</dbReference>
<dbReference type="PANTHER" id="PTHR48207">
    <property type="entry name" value="SUCCINATE--HYDROXYMETHYLGLUTARATE COA-TRANSFERASE"/>
    <property type="match status" value="1"/>
</dbReference>
<dbReference type="EMBL" id="BMHC01000010">
    <property type="protein sequence ID" value="GGI27662.1"/>
    <property type="molecule type" value="Genomic_DNA"/>
</dbReference>
<reference evidence="2" key="1">
    <citation type="journal article" date="2014" name="Int. J. Syst. Evol. Microbiol.">
        <title>Complete genome sequence of Corynebacterium casei LMG S-19264T (=DSM 44701T), isolated from a smear-ripened cheese.</title>
        <authorList>
            <consortium name="US DOE Joint Genome Institute (JGI-PGF)"/>
            <person name="Walter F."/>
            <person name="Albersmeier A."/>
            <person name="Kalinowski J."/>
            <person name="Ruckert C."/>
        </authorList>
    </citation>
    <scope>NUCLEOTIDE SEQUENCE</scope>
    <source>
        <strain evidence="2">CGMCC 1.15034</strain>
    </source>
</reference>
<geneLocation type="plasmid" evidence="3 4">
    <name>unnamed</name>
</geneLocation>
<keyword evidence="1 2" id="KW-0808">Transferase</keyword>
<proteinExistence type="predicted"/>
<dbReference type="Gene3D" id="3.30.1540.10">
    <property type="entry name" value="formyl-coa transferase, domain 3"/>
    <property type="match status" value="1"/>
</dbReference>
<keyword evidence="4" id="KW-1185">Reference proteome</keyword>
<keyword evidence="3" id="KW-0614">Plasmid</keyword>
<dbReference type="Proteomes" id="UP000593880">
    <property type="component" value="Plasmid unnamed"/>
</dbReference>
<name>A0A410VJC0_9BRAD</name>
<dbReference type="AlphaFoldDB" id="A0A410VJC0"/>
<evidence type="ECO:0000313" key="2">
    <source>
        <dbReference type="EMBL" id="GGI27662.1"/>
    </source>
</evidence>
<accession>A0A410VJC0</accession>
<evidence type="ECO:0000313" key="3">
    <source>
        <dbReference type="EMBL" id="QOZ64271.1"/>
    </source>
</evidence>
<gene>
    <name evidence="2" type="ORF">GCM10010987_45520</name>
    <name evidence="3" type="ORF">XH86_36280</name>
</gene>
<evidence type="ECO:0000256" key="1">
    <source>
        <dbReference type="ARBA" id="ARBA00022679"/>
    </source>
</evidence>
<dbReference type="SUPFAM" id="SSF89796">
    <property type="entry name" value="CoA-transferase family III (CaiB/BaiF)"/>
    <property type="match status" value="1"/>
</dbReference>
<sequence>MKAVPKQFEPEAAGALNGVRVVDLSRLVAGNMLTLQLADFGAEVIKIEDIVSGDPLRAWRVNDVSIHWKTYARNKKSVALDLRDERGRTILSDLLATADVLVENFRPGGLEKLGLLPEVLRAQNAGLIIVRISGWGQTGPYRDRPGFGTLVEGMSGFASRNGFPDRPPLLPPATLADMVAGIYGFGATMVALRHREVSGGNGQVIDLPLLDPLFSLLGPEAGIYQLTQQVRPRTGSRSLTGAPRNTFRTSDSRWIAISASMQVVAERLFRTIGRPDMIVDPRFLTNSDRIKNADACEEPIAEFIAARTLEDNMSIFERADVTAAPIYDIDQFLDDPHVQAREIVVGLPDSELGTVLMHNVVPRLETTPGRIRMPAPDLGQHTFAILRSLGITQARLEELREAGVIVQAKPSSQ</sequence>
<dbReference type="OrthoDB" id="9806585at2"/>
<dbReference type="Proteomes" id="UP000625079">
    <property type="component" value="Unassembled WGS sequence"/>
</dbReference>
<evidence type="ECO:0000313" key="5">
    <source>
        <dbReference type="Proteomes" id="UP000625079"/>
    </source>
</evidence>
<dbReference type="InterPro" id="IPR003673">
    <property type="entry name" value="CoA-Trfase_fam_III"/>
</dbReference>
<dbReference type="InterPro" id="IPR050483">
    <property type="entry name" value="CoA-transferase_III_domain"/>
</dbReference>
<dbReference type="Gene3D" id="3.40.50.10540">
    <property type="entry name" value="Crotonobetainyl-coa:carnitine coa-transferase, domain 1"/>
    <property type="match status" value="1"/>
</dbReference>
<dbReference type="Pfam" id="PF02515">
    <property type="entry name" value="CoA_transf_3"/>
    <property type="match status" value="1"/>
</dbReference>
<dbReference type="GO" id="GO:0008410">
    <property type="term" value="F:CoA-transferase activity"/>
    <property type="evidence" value="ECO:0007669"/>
    <property type="project" value="TreeGrafter"/>
</dbReference>
<reference evidence="3 4" key="2">
    <citation type="submission" date="2018-06" db="EMBL/GenBank/DDBJ databases">
        <title>Comparative genomics of rhizobia nodulating Arachis hypogaea in China.</title>
        <authorList>
            <person name="Li Y."/>
        </authorList>
    </citation>
    <scope>NUCLEOTIDE SEQUENCE [LARGE SCALE GENOMIC DNA]</scope>
    <source>
        <strain evidence="3 4">CCBAU 51658</strain>
        <plasmid evidence="3 4">unnamed</plasmid>
    </source>
</reference>